<feature type="non-terminal residue" evidence="1">
    <location>
        <position position="39"/>
    </location>
</feature>
<organism evidence="1 3">
    <name type="scientific">Rotaria magnacalcarata</name>
    <dbReference type="NCBI Taxonomy" id="392030"/>
    <lineage>
        <taxon>Eukaryota</taxon>
        <taxon>Metazoa</taxon>
        <taxon>Spiralia</taxon>
        <taxon>Gnathifera</taxon>
        <taxon>Rotifera</taxon>
        <taxon>Eurotatoria</taxon>
        <taxon>Bdelloidea</taxon>
        <taxon>Philodinida</taxon>
        <taxon>Philodinidae</taxon>
        <taxon>Rotaria</taxon>
    </lineage>
</organism>
<dbReference type="EMBL" id="CAJOBJ010139933">
    <property type="protein sequence ID" value="CAF4758248.1"/>
    <property type="molecule type" value="Genomic_DNA"/>
</dbReference>
<comment type="caution">
    <text evidence="1">The sequence shown here is derived from an EMBL/GenBank/DDBJ whole genome shotgun (WGS) entry which is preliminary data.</text>
</comment>
<dbReference type="AlphaFoldDB" id="A0A8S2W5T9"/>
<evidence type="ECO:0000313" key="1">
    <source>
        <dbReference type="EMBL" id="CAF4433481.1"/>
    </source>
</evidence>
<evidence type="ECO:0000313" key="3">
    <source>
        <dbReference type="Proteomes" id="UP000681967"/>
    </source>
</evidence>
<dbReference type="Proteomes" id="UP000681720">
    <property type="component" value="Unassembled WGS sequence"/>
</dbReference>
<gene>
    <name evidence="1" type="ORF">BYL167_LOCUS32987</name>
    <name evidence="2" type="ORF">GIL414_LOCUS45438</name>
</gene>
<dbReference type="Proteomes" id="UP000681967">
    <property type="component" value="Unassembled WGS sequence"/>
</dbReference>
<dbReference type="EMBL" id="CAJOBH010062788">
    <property type="protein sequence ID" value="CAF4433481.1"/>
    <property type="molecule type" value="Genomic_DNA"/>
</dbReference>
<name>A0A8S2W5T9_9BILA</name>
<sequence length="39" mass="4351">MPNSQVTGEELGRSTSCSCDMEVFDMLATVETLKRLSKR</sequence>
<evidence type="ECO:0000313" key="2">
    <source>
        <dbReference type="EMBL" id="CAF4758248.1"/>
    </source>
</evidence>
<accession>A0A8S2W5T9</accession>
<protein>
    <submittedName>
        <fullName evidence="1">Uncharacterized protein</fullName>
    </submittedName>
</protein>
<reference evidence="1" key="1">
    <citation type="submission" date="2021-02" db="EMBL/GenBank/DDBJ databases">
        <authorList>
            <person name="Nowell W R."/>
        </authorList>
    </citation>
    <scope>NUCLEOTIDE SEQUENCE</scope>
</reference>
<proteinExistence type="predicted"/>